<dbReference type="EMBL" id="CAKJTJ010000020">
    <property type="protein sequence ID" value="CAG9622331.1"/>
    <property type="molecule type" value="Genomic_DNA"/>
</dbReference>
<gene>
    <name evidence="1" type="ORF">BACCIP111883_03122</name>
</gene>
<protein>
    <submittedName>
        <fullName evidence="1">Uncharacterized protein</fullName>
    </submittedName>
</protein>
<name>A0ABM8YQQ0_9BACI</name>
<reference evidence="1 2" key="1">
    <citation type="submission" date="2021-10" db="EMBL/GenBank/DDBJ databases">
        <authorList>
            <person name="Criscuolo A."/>
        </authorList>
    </citation>
    <scope>NUCLEOTIDE SEQUENCE [LARGE SCALE GENOMIC DNA]</scope>
    <source>
        <strain evidence="2">CIP 111883</strain>
    </source>
</reference>
<dbReference type="Proteomes" id="UP000789833">
    <property type="component" value="Unassembled WGS sequence"/>
</dbReference>
<organism evidence="1 2">
    <name type="scientific">Sutcliffiella rhizosphaerae</name>
    <dbReference type="NCBI Taxonomy" id="2880967"/>
    <lineage>
        <taxon>Bacteria</taxon>
        <taxon>Bacillati</taxon>
        <taxon>Bacillota</taxon>
        <taxon>Bacilli</taxon>
        <taxon>Bacillales</taxon>
        <taxon>Bacillaceae</taxon>
        <taxon>Sutcliffiella</taxon>
    </lineage>
</organism>
<sequence>MLHSTLSLPIWGPRLFSPSYSGFLISSTFTVAGTVLAFHQIPFSVTNSDTNYTFAIQFTLLSYRKYYFQTRFCFIENKIFRYLSAFHYRLFGKNIENVVPSPSLEWTEIVPLCASTIFLTIASPSPVPACPRVLALSAL</sequence>
<evidence type="ECO:0000313" key="2">
    <source>
        <dbReference type="Proteomes" id="UP000789833"/>
    </source>
</evidence>
<keyword evidence="2" id="KW-1185">Reference proteome</keyword>
<accession>A0ABM8YQQ0</accession>
<evidence type="ECO:0000313" key="1">
    <source>
        <dbReference type="EMBL" id="CAG9622331.1"/>
    </source>
</evidence>
<proteinExistence type="predicted"/>
<comment type="caution">
    <text evidence="1">The sequence shown here is derived from an EMBL/GenBank/DDBJ whole genome shotgun (WGS) entry which is preliminary data.</text>
</comment>